<dbReference type="Gene3D" id="3.20.20.370">
    <property type="entry name" value="Glycoside hydrolase/deacetylase"/>
    <property type="match status" value="1"/>
</dbReference>
<dbReference type="GO" id="GO:0016810">
    <property type="term" value="F:hydrolase activity, acting on carbon-nitrogen (but not peptide) bonds"/>
    <property type="evidence" value="ECO:0007669"/>
    <property type="project" value="InterPro"/>
</dbReference>
<dbReference type="PANTHER" id="PTHR43123">
    <property type="entry name" value="POLYSACCHARIDE DEACETYLASE-RELATED"/>
    <property type="match status" value="1"/>
</dbReference>
<dbReference type="CDD" id="cd10979">
    <property type="entry name" value="CE4_PuuE_like"/>
    <property type="match status" value="1"/>
</dbReference>
<organism evidence="2 3">
    <name type="scientific">Reinekea forsetii</name>
    <dbReference type="NCBI Taxonomy" id="1336806"/>
    <lineage>
        <taxon>Bacteria</taxon>
        <taxon>Pseudomonadati</taxon>
        <taxon>Pseudomonadota</taxon>
        <taxon>Gammaproteobacteria</taxon>
        <taxon>Oceanospirillales</taxon>
        <taxon>Saccharospirillaceae</taxon>
        <taxon>Reinekea</taxon>
    </lineage>
</organism>
<protein>
    <submittedName>
        <fullName evidence="2">Polysaccharide deacetylase family protein, CE4 family</fullName>
    </submittedName>
</protein>
<accession>A0A2K8KSC9</accession>
<feature type="domain" description="NodB homology" evidence="1">
    <location>
        <begin position="87"/>
        <end position="192"/>
    </location>
</feature>
<dbReference type="InterPro" id="IPR011330">
    <property type="entry name" value="Glyco_hydro/deAcase_b/a-brl"/>
</dbReference>
<sequence>MALPDEYLKYPMRRYGNDHDHYDWSMLHDRAPIQWPNGKSLAVWVNTSVQFFPLNQRGVPFKVPYGMAMPYPDLRHYSLRDYGNRVGLYRFFKTFERYNIKPTYAVSAQLANDNPYLLAQLLDQNAELICHGWNMDHLHYGGQDINEEAEIVTRAVNSLRDNSKRDIRGWLSPARNQSAHTPELLRKAGIEYCCDWVNDDLPYAFNTPNGPLTMLPLQTEIEDAHVICGNLHSEDAWVVQVIDAIDYLVAEAKQQKSGRMLGLSLHPWLTGQPHRIGCLEQILDYINQHDDIWQASAAEIIQHSGVQK</sequence>
<name>A0A2K8KSC9_9GAMM</name>
<dbReference type="AlphaFoldDB" id="A0A2K8KSC9"/>
<dbReference type="OrthoDB" id="9787041at2"/>
<keyword evidence="3" id="KW-1185">Reference proteome</keyword>
<dbReference type="KEGG" id="rfo:REIFOR_02515"/>
<dbReference type="Proteomes" id="UP000229757">
    <property type="component" value="Chromosome"/>
</dbReference>
<evidence type="ECO:0000259" key="1">
    <source>
        <dbReference type="Pfam" id="PF01522"/>
    </source>
</evidence>
<dbReference type="RefSeq" id="WP_100257884.1">
    <property type="nucleotide sequence ID" value="NZ_CP011797.1"/>
</dbReference>
<gene>
    <name evidence="2" type="ORF">REIFOR_02515</name>
</gene>
<dbReference type="GO" id="GO:0005975">
    <property type="term" value="P:carbohydrate metabolic process"/>
    <property type="evidence" value="ECO:0007669"/>
    <property type="project" value="InterPro"/>
</dbReference>
<proteinExistence type="predicted"/>
<dbReference type="Pfam" id="PF01522">
    <property type="entry name" value="Polysacc_deac_1"/>
    <property type="match status" value="1"/>
</dbReference>
<evidence type="ECO:0000313" key="2">
    <source>
        <dbReference type="EMBL" id="ATX77640.1"/>
    </source>
</evidence>
<dbReference type="SUPFAM" id="SSF88713">
    <property type="entry name" value="Glycoside hydrolase/deacetylase"/>
    <property type="match status" value="1"/>
</dbReference>
<reference evidence="2 3" key="1">
    <citation type="journal article" date="2017" name="Environ. Microbiol.">
        <title>Genomic and physiological analyses of 'Reinekea forsetii' reveal a versatile opportunistic lifestyle during spring algae blooms.</title>
        <authorList>
            <person name="Avci B."/>
            <person name="Hahnke R.L."/>
            <person name="Chafee M."/>
            <person name="Fischer T."/>
            <person name="Gruber-Vodicka H."/>
            <person name="Tegetmeyer H.E."/>
            <person name="Harder J."/>
            <person name="Fuchs B.M."/>
            <person name="Amann R.I."/>
            <person name="Teeling H."/>
        </authorList>
    </citation>
    <scope>NUCLEOTIDE SEQUENCE [LARGE SCALE GENOMIC DNA]</scope>
    <source>
        <strain evidence="2 3">Hel1_31_D35</strain>
    </source>
</reference>
<dbReference type="PANTHER" id="PTHR43123:SF4">
    <property type="entry name" value="POLYSACCHARIDE DEACETYLASE"/>
    <property type="match status" value="1"/>
</dbReference>
<dbReference type="InterPro" id="IPR002509">
    <property type="entry name" value="NODB_dom"/>
</dbReference>
<evidence type="ECO:0000313" key="3">
    <source>
        <dbReference type="Proteomes" id="UP000229757"/>
    </source>
</evidence>
<dbReference type="EMBL" id="CP011797">
    <property type="protein sequence ID" value="ATX77640.1"/>
    <property type="molecule type" value="Genomic_DNA"/>
</dbReference>